<dbReference type="AlphaFoldDB" id="A0AAN6NJH9"/>
<organism evidence="1 2">
    <name type="scientific">Pseudoneurospora amorphoporcata</name>
    <dbReference type="NCBI Taxonomy" id="241081"/>
    <lineage>
        <taxon>Eukaryota</taxon>
        <taxon>Fungi</taxon>
        <taxon>Dikarya</taxon>
        <taxon>Ascomycota</taxon>
        <taxon>Pezizomycotina</taxon>
        <taxon>Sordariomycetes</taxon>
        <taxon>Sordariomycetidae</taxon>
        <taxon>Sordariales</taxon>
        <taxon>Sordariaceae</taxon>
        <taxon>Pseudoneurospora</taxon>
    </lineage>
</organism>
<name>A0AAN6NJH9_9PEZI</name>
<comment type="caution">
    <text evidence="1">The sequence shown here is derived from an EMBL/GenBank/DDBJ whole genome shotgun (WGS) entry which is preliminary data.</text>
</comment>
<dbReference type="Proteomes" id="UP001303222">
    <property type="component" value="Unassembled WGS sequence"/>
</dbReference>
<sequence>MSLDYLSAPLYSLQDLAQEATDKGAACSSVVDVDSVDIMSIDLISPSATPNKPNKLTFTKFTLPQPMSPLATTTIRTTSVSLPPQTPQFTHFRGIRLHRALAPFHLARRDTFLRWHSTKLQSRTIIHKVTSRSTPKRHDMRRLRTYRPAWYQEKLQRELEESKRSEKLDEERRLELFELWAEFDIMLEILWKVTQEIMMRLAQ</sequence>
<dbReference type="EMBL" id="MU859454">
    <property type="protein sequence ID" value="KAK3946981.1"/>
    <property type="molecule type" value="Genomic_DNA"/>
</dbReference>
<proteinExistence type="predicted"/>
<reference evidence="1" key="2">
    <citation type="submission" date="2023-06" db="EMBL/GenBank/DDBJ databases">
        <authorList>
            <consortium name="Lawrence Berkeley National Laboratory"/>
            <person name="Mondo S.J."/>
            <person name="Hensen N."/>
            <person name="Bonometti L."/>
            <person name="Westerberg I."/>
            <person name="Brannstrom I.O."/>
            <person name="Guillou S."/>
            <person name="Cros-Aarteil S."/>
            <person name="Calhoun S."/>
            <person name="Haridas S."/>
            <person name="Kuo A."/>
            <person name="Pangilinan J."/>
            <person name="Riley R."/>
            <person name="Labutti K."/>
            <person name="Andreopoulos B."/>
            <person name="Lipzen A."/>
            <person name="Chen C."/>
            <person name="Yanf M."/>
            <person name="Daum C."/>
            <person name="Ng V."/>
            <person name="Clum A."/>
            <person name="Steindorff A."/>
            <person name="Ohm R."/>
            <person name="Martin F."/>
            <person name="Silar P."/>
            <person name="Natvig D."/>
            <person name="Lalanne C."/>
            <person name="Gautier V."/>
            <person name="Ament-Velasquez S.L."/>
            <person name="Kruys A."/>
            <person name="Hutchinson M.I."/>
            <person name="Powell A.J."/>
            <person name="Barry K."/>
            <person name="Miller A.N."/>
            <person name="Grigoriev I.V."/>
            <person name="Debuchy R."/>
            <person name="Gladieux P."/>
            <person name="Thoren M.H."/>
            <person name="Johannesson H."/>
        </authorList>
    </citation>
    <scope>NUCLEOTIDE SEQUENCE</scope>
    <source>
        <strain evidence="1">CBS 626.80</strain>
    </source>
</reference>
<gene>
    <name evidence="1" type="ORF">QBC32DRAFT_319387</name>
</gene>
<evidence type="ECO:0000313" key="1">
    <source>
        <dbReference type="EMBL" id="KAK3946981.1"/>
    </source>
</evidence>
<evidence type="ECO:0000313" key="2">
    <source>
        <dbReference type="Proteomes" id="UP001303222"/>
    </source>
</evidence>
<accession>A0AAN6NJH9</accession>
<protein>
    <submittedName>
        <fullName evidence="1">Uncharacterized protein</fullName>
    </submittedName>
</protein>
<reference evidence="1" key="1">
    <citation type="journal article" date="2023" name="Mol. Phylogenet. Evol.">
        <title>Genome-scale phylogeny and comparative genomics of the fungal order Sordariales.</title>
        <authorList>
            <person name="Hensen N."/>
            <person name="Bonometti L."/>
            <person name="Westerberg I."/>
            <person name="Brannstrom I.O."/>
            <person name="Guillou S."/>
            <person name="Cros-Aarteil S."/>
            <person name="Calhoun S."/>
            <person name="Haridas S."/>
            <person name="Kuo A."/>
            <person name="Mondo S."/>
            <person name="Pangilinan J."/>
            <person name="Riley R."/>
            <person name="LaButti K."/>
            <person name="Andreopoulos B."/>
            <person name="Lipzen A."/>
            <person name="Chen C."/>
            <person name="Yan M."/>
            <person name="Daum C."/>
            <person name="Ng V."/>
            <person name="Clum A."/>
            <person name="Steindorff A."/>
            <person name="Ohm R.A."/>
            <person name="Martin F."/>
            <person name="Silar P."/>
            <person name="Natvig D.O."/>
            <person name="Lalanne C."/>
            <person name="Gautier V."/>
            <person name="Ament-Velasquez S.L."/>
            <person name="Kruys A."/>
            <person name="Hutchinson M.I."/>
            <person name="Powell A.J."/>
            <person name="Barry K."/>
            <person name="Miller A.N."/>
            <person name="Grigoriev I.V."/>
            <person name="Debuchy R."/>
            <person name="Gladieux P."/>
            <person name="Hiltunen Thoren M."/>
            <person name="Johannesson H."/>
        </authorList>
    </citation>
    <scope>NUCLEOTIDE SEQUENCE</scope>
    <source>
        <strain evidence="1">CBS 626.80</strain>
    </source>
</reference>
<keyword evidence="2" id="KW-1185">Reference proteome</keyword>